<dbReference type="InterPro" id="IPR016155">
    <property type="entry name" value="Mopterin_synth/thiamin_S_b"/>
</dbReference>
<dbReference type="RefSeq" id="WP_350257425.1">
    <property type="nucleotide sequence ID" value="NZ_CP138335.1"/>
</dbReference>
<organism evidence="1">
    <name type="scientific">Scrofimicrobium appendicitidis</name>
    <dbReference type="NCBI Taxonomy" id="3079930"/>
    <lineage>
        <taxon>Bacteria</taxon>
        <taxon>Bacillati</taxon>
        <taxon>Actinomycetota</taxon>
        <taxon>Actinomycetes</taxon>
        <taxon>Actinomycetales</taxon>
        <taxon>Actinomycetaceae</taxon>
        <taxon>Scrofimicrobium</taxon>
    </lineage>
</organism>
<dbReference type="AlphaFoldDB" id="A0AAU7V4P7"/>
<evidence type="ECO:0008006" key="2">
    <source>
        <dbReference type="Google" id="ProtNLM"/>
    </source>
</evidence>
<dbReference type="KEGG" id="sapp:SAC06_06080"/>
<dbReference type="InterPro" id="IPR012675">
    <property type="entry name" value="Beta-grasp_dom_sf"/>
</dbReference>
<dbReference type="Gene3D" id="3.10.20.30">
    <property type="match status" value="1"/>
</dbReference>
<dbReference type="EMBL" id="CP138335">
    <property type="protein sequence ID" value="XBW07219.1"/>
    <property type="molecule type" value="Genomic_DNA"/>
</dbReference>
<proteinExistence type="predicted"/>
<evidence type="ECO:0000313" key="1">
    <source>
        <dbReference type="EMBL" id="XBW07219.1"/>
    </source>
</evidence>
<name>A0AAU7V4P7_9ACTO</name>
<accession>A0AAU7V4P7</accession>
<reference evidence="1" key="1">
    <citation type="submission" date="2023-11" db="EMBL/GenBank/DDBJ databases">
        <title>Scrofimicrobium hongkongense sp. nov., isolated from a patient with peritonitis.</title>
        <authorList>
            <person name="Lao H.Y."/>
            <person name="Wong A.Y.P."/>
            <person name="Ng T.L."/>
            <person name="Wong R.Y.L."/>
            <person name="Yau M.C.Y."/>
            <person name="Lam J.Y.W."/>
            <person name="Siu G.K.H."/>
        </authorList>
    </citation>
    <scope>NUCLEOTIDE SEQUENCE</scope>
    <source>
        <strain evidence="1">R131</strain>
    </source>
</reference>
<sequence>MATVNVRYYAGMVDRAGTERESYQADGLAQLKDEVVARHGDGIAQPLSACSFLQGGQVVSGDATWSGDAIELEVLPPFAGG</sequence>
<protein>
    <recommendedName>
        <fullName evidence="2">Molybdopterin synthase sulfur carrier subunit</fullName>
    </recommendedName>
</protein>
<dbReference type="SUPFAM" id="SSF54285">
    <property type="entry name" value="MoaD/ThiS"/>
    <property type="match status" value="1"/>
</dbReference>
<gene>
    <name evidence="1" type="ORF">SAC06_06080</name>
</gene>